<evidence type="ECO:0000313" key="4">
    <source>
        <dbReference type="Proteomes" id="UP001629059"/>
    </source>
</evidence>
<feature type="domain" description="DUF11" evidence="2">
    <location>
        <begin position="75"/>
        <end position="186"/>
    </location>
</feature>
<evidence type="ECO:0000256" key="1">
    <source>
        <dbReference type="SAM" id="MobiDB-lite"/>
    </source>
</evidence>
<feature type="domain" description="DUF11" evidence="2">
    <location>
        <begin position="208"/>
        <end position="263"/>
    </location>
</feature>
<evidence type="ECO:0000259" key="2">
    <source>
        <dbReference type="Pfam" id="PF01345"/>
    </source>
</evidence>
<dbReference type="NCBIfam" id="TIGR01451">
    <property type="entry name" value="B_ant_repeat"/>
    <property type="match status" value="2"/>
</dbReference>
<dbReference type="PANTHER" id="PTHR34819:SF3">
    <property type="entry name" value="CELL SURFACE PROTEIN"/>
    <property type="match status" value="1"/>
</dbReference>
<protein>
    <submittedName>
        <fullName evidence="3">DUF11 domain-containing protein</fullName>
    </submittedName>
</protein>
<feature type="region of interest" description="Disordered" evidence="1">
    <location>
        <begin position="172"/>
        <end position="196"/>
    </location>
</feature>
<dbReference type="InterPro" id="IPR051172">
    <property type="entry name" value="Chlamydia_OmcB"/>
</dbReference>
<dbReference type="Gene3D" id="2.60.40.3080">
    <property type="match status" value="1"/>
</dbReference>
<reference evidence="3 4" key="1">
    <citation type="submission" date="2024-06" db="EMBL/GenBank/DDBJ databases">
        <authorList>
            <person name="Kaempfer P."/>
            <person name="Viver T."/>
        </authorList>
    </citation>
    <scope>NUCLEOTIDE SEQUENCE [LARGE SCALE GENOMIC DNA]</scope>
    <source>
        <strain evidence="3 4">ST-75</strain>
    </source>
</reference>
<dbReference type="Proteomes" id="UP001629059">
    <property type="component" value="Unassembled WGS sequence"/>
</dbReference>
<evidence type="ECO:0000313" key="3">
    <source>
        <dbReference type="EMBL" id="MFL9839303.1"/>
    </source>
</evidence>
<name>A0ABW8YGW2_9FLAO</name>
<feature type="compositionally biased region" description="Acidic residues" evidence="1">
    <location>
        <begin position="186"/>
        <end position="196"/>
    </location>
</feature>
<dbReference type="EMBL" id="JBELQB010000033">
    <property type="protein sequence ID" value="MFL9839303.1"/>
    <property type="molecule type" value="Genomic_DNA"/>
</dbReference>
<dbReference type="InterPro" id="IPR001434">
    <property type="entry name" value="OmcB-like_DUF11"/>
</dbReference>
<gene>
    <name evidence="3" type="ORF">ABS768_17550</name>
</gene>
<dbReference type="Gene3D" id="2.60.40.1170">
    <property type="entry name" value="Mu homology domain, subdomain B"/>
    <property type="match status" value="1"/>
</dbReference>
<proteinExistence type="predicted"/>
<feature type="domain" description="DUF11" evidence="2">
    <location>
        <begin position="1"/>
        <end position="55"/>
    </location>
</feature>
<keyword evidence="4" id="KW-1185">Reference proteome</keyword>
<comment type="caution">
    <text evidence="3">The sequence shown here is derived from an EMBL/GenBank/DDBJ whole genome shotgun (WGS) entry which is preliminary data.</text>
</comment>
<dbReference type="PANTHER" id="PTHR34819">
    <property type="entry name" value="LARGE CYSTEINE-RICH PERIPLASMIC PROTEIN OMCB"/>
    <property type="match status" value="1"/>
</dbReference>
<organism evidence="3 4">
    <name type="scientific">Flavobacterium rhizophilum</name>
    <dbReference type="NCBI Taxonomy" id="3163296"/>
    <lineage>
        <taxon>Bacteria</taxon>
        <taxon>Pseudomonadati</taxon>
        <taxon>Bacteroidota</taxon>
        <taxon>Flavobacteriia</taxon>
        <taxon>Flavobacteriales</taxon>
        <taxon>Flavobacteriaceae</taxon>
        <taxon>Flavobacterium</taxon>
    </lineage>
</organism>
<accession>A0ABW8YGW2</accession>
<sequence length="263" mass="26958">SYNGATGLWVVGSVATGSFETLQVTATVTTTGNYENIAEVTASDLPDPDSTPNNAVDTEDDYASATTVPISAEADLSIIKTVLGSTTPLVGGQVTFSVTIRNIGPQDATGVQVTDLLPDGYTFVSYSATSGSYDSITGLWDLGGLSNGSNETLQVTATVNATGNYLNIAEVSASDQADPDSTPNNDDGDQSEDDEDNAIVTPVSTAADLSLTKTVNNATPLVGSQIIFEVVVSNAGPQDATGVEVTDLLPDGYTYNSFTATTG</sequence>
<feature type="non-terminal residue" evidence="3">
    <location>
        <position position="263"/>
    </location>
</feature>
<dbReference type="InterPro" id="IPR047589">
    <property type="entry name" value="DUF11_rpt"/>
</dbReference>
<feature type="non-terminal residue" evidence="3">
    <location>
        <position position="1"/>
    </location>
</feature>
<feature type="compositionally biased region" description="Polar residues" evidence="1">
    <location>
        <begin position="173"/>
        <end position="183"/>
    </location>
</feature>
<dbReference type="Pfam" id="PF01345">
    <property type="entry name" value="DUF11"/>
    <property type="match status" value="3"/>
</dbReference>
<dbReference type="RefSeq" id="WP_408076252.1">
    <property type="nucleotide sequence ID" value="NZ_JBELQB010000033.1"/>
</dbReference>